<proteinExistence type="predicted"/>
<accession>A0A2T6AZA3</accession>
<name>A0A2T6AZA3_9RHOB</name>
<dbReference type="RefSeq" id="WP_108129380.1">
    <property type="nucleotide sequence ID" value="NZ_QBKP01000008.1"/>
</dbReference>
<dbReference type="Gene3D" id="3.40.50.300">
    <property type="entry name" value="P-loop containing nucleotide triphosphate hydrolases"/>
    <property type="match status" value="2"/>
</dbReference>
<dbReference type="Pfam" id="PF00176">
    <property type="entry name" value="SNF2-rel_dom"/>
    <property type="match status" value="1"/>
</dbReference>
<evidence type="ECO:0000313" key="2">
    <source>
        <dbReference type="EMBL" id="PTX49123.1"/>
    </source>
</evidence>
<dbReference type="SUPFAM" id="SSF52540">
    <property type="entry name" value="P-loop containing nucleoside triphosphate hydrolases"/>
    <property type="match status" value="2"/>
</dbReference>
<evidence type="ECO:0000259" key="1">
    <source>
        <dbReference type="PROSITE" id="PS51192"/>
    </source>
</evidence>
<dbReference type="Proteomes" id="UP000244224">
    <property type="component" value="Unassembled WGS sequence"/>
</dbReference>
<evidence type="ECO:0000313" key="3">
    <source>
        <dbReference type="Proteomes" id="UP000244224"/>
    </source>
</evidence>
<keyword evidence="3" id="KW-1185">Reference proteome</keyword>
<organism evidence="2 3">
    <name type="scientific">Gemmobacter caeni</name>
    <dbReference type="NCBI Taxonomy" id="589035"/>
    <lineage>
        <taxon>Bacteria</taxon>
        <taxon>Pseudomonadati</taxon>
        <taxon>Pseudomonadota</taxon>
        <taxon>Alphaproteobacteria</taxon>
        <taxon>Rhodobacterales</taxon>
        <taxon>Paracoccaceae</taxon>
        <taxon>Gemmobacter</taxon>
    </lineage>
</organism>
<dbReference type="InterPro" id="IPR014001">
    <property type="entry name" value="Helicase_ATP-bd"/>
</dbReference>
<protein>
    <submittedName>
        <fullName evidence="2">SNF2 domain-containing protein</fullName>
    </submittedName>
</protein>
<dbReference type="InterPro" id="IPR000330">
    <property type="entry name" value="SNF2_N"/>
</dbReference>
<dbReference type="EMBL" id="QBKP01000008">
    <property type="protein sequence ID" value="PTX49123.1"/>
    <property type="molecule type" value="Genomic_DNA"/>
</dbReference>
<dbReference type="SMART" id="SM00487">
    <property type="entry name" value="DEXDc"/>
    <property type="match status" value="1"/>
</dbReference>
<reference evidence="2 3" key="1">
    <citation type="submission" date="2018-04" db="EMBL/GenBank/DDBJ databases">
        <title>Genomic Encyclopedia of Archaeal and Bacterial Type Strains, Phase II (KMG-II): from individual species to whole genera.</title>
        <authorList>
            <person name="Goeker M."/>
        </authorList>
    </citation>
    <scope>NUCLEOTIDE SEQUENCE [LARGE SCALE GENOMIC DNA]</scope>
    <source>
        <strain evidence="2 3">DSM 21823</strain>
    </source>
</reference>
<dbReference type="InterPro" id="IPR027417">
    <property type="entry name" value="P-loop_NTPase"/>
</dbReference>
<comment type="caution">
    <text evidence="2">The sequence shown here is derived from an EMBL/GenBank/DDBJ whole genome shotgun (WGS) entry which is preliminary data.</text>
</comment>
<sequence length="523" mass="59779">MRTRHDLREDQNTMYSEIMARMALMLVSGMGSGKTGATATAILDMLITFEIRKALLIAPKFVALNTWPDEFAAWAHTRNISYAICVGTEAERIAALNQDADVLIINRDVLPWLAKHIGSVKNWVWDLLVIDESSMFKEGAKKTTRARVKAKIGETWGIYFEDTDHLLYVSDPLPKADIPAWKRDMSRMWALLGFDHIEMRKIGDVRGTKIRQGGNMTRFGVLSIARKMVKRVVELTGTPTPNGIEDIWGQVYLLDQGHRLGRSRTEFRKRWFIEDRYTYERQPKAGAEQEILSLVKDVVISIPPRKLVDDPVYVPVRVDLSSKVMDEYRRFEKTLFAEPYDVEAVTKGVLVNKLLQFSNGSMFRADGSIAHVHSEKHDALDELFERAAGDPMLVFYSYKFDLAAIRKRHPDAVVANECDDFISRWNSGKIKKLLAHPASIGHGTNLQFGGHLACWFGLPWSLELYLQANMRLPRPGQKNQVAIYQILARGTYDEVQLEALHEKNVNQDRIIEAVRLRRNQMQH</sequence>
<gene>
    <name evidence="2" type="ORF">C8N34_108233</name>
</gene>
<dbReference type="GO" id="GO:0005524">
    <property type="term" value="F:ATP binding"/>
    <property type="evidence" value="ECO:0007669"/>
    <property type="project" value="InterPro"/>
</dbReference>
<dbReference type="PANTHER" id="PTHR10799">
    <property type="entry name" value="SNF2/RAD54 HELICASE FAMILY"/>
    <property type="match status" value="1"/>
</dbReference>
<dbReference type="PROSITE" id="PS51192">
    <property type="entry name" value="HELICASE_ATP_BIND_1"/>
    <property type="match status" value="1"/>
</dbReference>
<feature type="domain" description="Helicase ATP-binding" evidence="1">
    <location>
        <begin position="15"/>
        <end position="257"/>
    </location>
</feature>
<dbReference type="AlphaFoldDB" id="A0A2T6AZA3"/>